<name>A0ABD5RI32_9EURY</name>
<keyword evidence="3" id="KW-1185">Reference proteome</keyword>
<dbReference type="EMBL" id="JBHSQH010000001">
    <property type="protein sequence ID" value="MFC5970007.1"/>
    <property type="molecule type" value="Genomic_DNA"/>
</dbReference>
<protein>
    <submittedName>
        <fullName evidence="2">DUF4112 domain-containing protein</fullName>
    </submittedName>
</protein>
<feature type="region of interest" description="Disordered" evidence="1">
    <location>
        <begin position="122"/>
        <end position="160"/>
    </location>
</feature>
<dbReference type="RefSeq" id="WP_247418616.1">
    <property type="nucleotide sequence ID" value="NZ_JALLGW010000002.1"/>
</dbReference>
<reference evidence="2 3" key="1">
    <citation type="journal article" date="2019" name="Int. J. Syst. Evol. Microbiol.">
        <title>The Global Catalogue of Microorganisms (GCM) 10K type strain sequencing project: providing services to taxonomists for standard genome sequencing and annotation.</title>
        <authorList>
            <consortium name="The Broad Institute Genomics Platform"/>
            <consortium name="The Broad Institute Genome Sequencing Center for Infectious Disease"/>
            <person name="Wu L."/>
            <person name="Ma J."/>
        </authorList>
    </citation>
    <scope>NUCLEOTIDE SEQUENCE [LARGE SCALE GENOMIC DNA]</scope>
    <source>
        <strain evidence="2 3">CGMCC 1.12543</strain>
    </source>
</reference>
<dbReference type="AlphaFoldDB" id="A0ABD5RI32"/>
<dbReference type="PANTHER" id="PTHR35519:SF2">
    <property type="entry name" value="PH DOMAIN PROTEIN"/>
    <property type="match status" value="1"/>
</dbReference>
<evidence type="ECO:0000313" key="2">
    <source>
        <dbReference type="EMBL" id="MFC5970007.1"/>
    </source>
</evidence>
<comment type="caution">
    <text evidence="2">The sequence shown here is derived from an EMBL/GenBank/DDBJ whole genome shotgun (WGS) entry which is preliminary data.</text>
</comment>
<dbReference type="PANTHER" id="PTHR35519">
    <property type="entry name" value="MEMBRANE PROTEINS"/>
    <property type="match status" value="1"/>
</dbReference>
<organism evidence="2 3">
    <name type="scientific">Halomarina salina</name>
    <dbReference type="NCBI Taxonomy" id="1872699"/>
    <lineage>
        <taxon>Archaea</taxon>
        <taxon>Methanobacteriati</taxon>
        <taxon>Methanobacteriota</taxon>
        <taxon>Stenosarchaea group</taxon>
        <taxon>Halobacteria</taxon>
        <taxon>Halobacteriales</taxon>
        <taxon>Natronomonadaceae</taxon>
        <taxon>Halomarina</taxon>
    </lineage>
</organism>
<accession>A0ABD5RI32</accession>
<dbReference type="InterPro" id="IPR025187">
    <property type="entry name" value="DUF4112"/>
</dbReference>
<gene>
    <name evidence="2" type="ORF">ACFPYI_01565</name>
</gene>
<dbReference type="Proteomes" id="UP001596099">
    <property type="component" value="Unassembled WGS sequence"/>
</dbReference>
<dbReference type="Pfam" id="PF13430">
    <property type="entry name" value="DUF4112"/>
    <property type="match status" value="1"/>
</dbReference>
<evidence type="ECO:0000256" key="1">
    <source>
        <dbReference type="SAM" id="MobiDB-lite"/>
    </source>
</evidence>
<sequence>MALVDEQETLERCRTVAAALDEAVPVPGTDQRVGLDSILGLLPVAGDAVAAAASSYIVLEAARLGAPKSTLLRMGFNIAVDFGVGSIPILGDLFDAVFKANRKNVELLERFLDDATVEAAEESLFGGETEGEDASGESVESEDTSASDDEDDETSIEIQD</sequence>
<proteinExistence type="predicted"/>
<feature type="compositionally biased region" description="Acidic residues" evidence="1">
    <location>
        <begin position="129"/>
        <end position="160"/>
    </location>
</feature>
<evidence type="ECO:0000313" key="3">
    <source>
        <dbReference type="Proteomes" id="UP001596099"/>
    </source>
</evidence>